<dbReference type="InterPro" id="IPR043472">
    <property type="entry name" value="Macro_dom-like"/>
</dbReference>
<dbReference type="CDD" id="cd02908">
    <property type="entry name" value="Macro_OAADPr_deacetylase"/>
    <property type="match status" value="1"/>
</dbReference>
<dbReference type="SMART" id="SM00506">
    <property type="entry name" value="A1pp"/>
    <property type="match status" value="1"/>
</dbReference>
<dbReference type="EMBL" id="JACIGI010000007">
    <property type="protein sequence ID" value="MBB4285508.1"/>
    <property type="molecule type" value="Genomic_DNA"/>
</dbReference>
<dbReference type="Proteomes" id="UP000555728">
    <property type="component" value="Unassembled WGS sequence"/>
</dbReference>
<sequence>MNAAILDRMQVVEGDITAESVDAIVNAANETLLGGGGVDGAIHRAAGPGLREECAQLGGCLPGQAKVTGAYDLPARWVVHTVGPVFEGLKPDDADRLLGASYVNALRAAAEAGARSVAFPAISTGAYGFPQDRAARVAILSVARALETDDRIEAVRFVCFSPEAARLHRAAIEALRQLSD</sequence>
<organism evidence="2 3">
    <name type="scientific">Roseospira goensis</name>
    <dbReference type="NCBI Taxonomy" id="391922"/>
    <lineage>
        <taxon>Bacteria</taxon>
        <taxon>Pseudomonadati</taxon>
        <taxon>Pseudomonadota</taxon>
        <taxon>Alphaproteobacteria</taxon>
        <taxon>Rhodospirillales</taxon>
        <taxon>Rhodospirillaceae</taxon>
        <taxon>Roseospira</taxon>
    </lineage>
</organism>
<dbReference type="PANTHER" id="PTHR11106:SF27">
    <property type="entry name" value="MACRO DOMAIN-CONTAINING PROTEIN"/>
    <property type="match status" value="1"/>
</dbReference>
<dbReference type="Pfam" id="PF01661">
    <property type="entry name" value="Macro"/>
    <property type="match status" value="1"/>
</dbReference>
<dbReference type="RefSeq" id="WP_184432794.1">
    <property type="nucleotide sequence ID" value="NZ_JACIGI010000007.1"/>
</dbReference>
<dbReference type="AlphaFoldDB" id="A0A7W6WKE7"/>
<reference evidence="2 3" key="1">
    <citation type="submission" date="2020-08" db="EMBL/GenBank/DDBJ databases">
        <title>Genome sequencing of Purple Non-Sulfur Bacteria from various extreme environments.</title>
        <authorList>
            <person name="Mayer M."/>
        </authorList>
    </citation>
    <scope>NUCLEOTIDE SEQUENCE [LARGE SCALE GENOMIC DNA]</scope>
    <source>
        <strain evidence="2 3">JA135</strain>
    </source>
</reference>
<evidence type="ECO:0000259" key="1">
    <source>
        <dbReference type="PROSITE" id="PS51154"/>
    </source>
</evidence>
<proteinExistence type="predicted"/>
<name>A0A7W6WKE7_9PROT</name>
<keyword evidence="3" id="KW-1185">Reference proteome</keyword>
<comment type="caution">
    <text evidence="2">The sequence shown here is derived from an EMBL/GenBank/DDBJ whole genome shotgun (WGS) entry which is preliminary data.</text>
</comment>
<accession>A0A7W6WKE7</accession>
<dbReference type="InterPro" id="IPR002589">
    <property type="entry name" value="Macro_dom"/>
</dbReference>
<gene>
    <name evidence="2" type="ORF">GGD88_001226</name>
</gene>
<dbReference type="PROSITE" id="PS51154">
    <property type="entry name" value="MACRO"/>
    <property type="match status" value="1"/>
</dbReference>
<feature type="domain" description="Macro" evidence="1">
    <location>
        <begin position="1"/>
        <end position="176"/>
    </location>
</feature>
<evidence type="ECO:0000313" key="3">
    <source>
        <dbReference type="Proteomes" id="UP000555728"/>
    </source>
</evidence>
<protein>
    <submittedName>
        <fullName evidence="2">O-acetyl-ADP-ribose deacetylase (Regulator of RNase III)</fullName>
    </submittedName>
</protein>
<dbReference type="Gene3D" id="3.40.220.10">
    <property type="entry name" value="Leucine Aminopeptidase, subunit E, domain 1"/>
    <property type="match status" value="1"/>
</dbReference>
<dbReference type="NCBIfam" id="NF001664">
    <property type="entry name" value="PRK00431.1-6"/>
    <property type="match status" value="1"/>
</dbReference>
<dbReference type="PANTHER" id="PTHR11106">
    <property type="entry name" value="GANGLIOSIDE INDUCED DIFFERENTIATION ASSOCIATED PROTEIN 2-RELATED"/>
    <property type="match status" value="1"/>
</dbReference>
<dbReference type="SUPFAM" id="SSF52949">
    <property type="entry name" value="Macro domain-like"/>
    <property type="match status" value="1"/>
</dbReference>
<evidence type="ECO:0000313" key="2">
    <source>
        <dbReference type="EMBL" id="MBB4285508.1"/>
    </source>
</evidence>